<protein>
    <submittedName>
        <fullName evidence="1">Uncharacterized protein</fullName>
    </submittedName>
</protein>
<name>A0ABT7KFN2_9HYPH</name>
<organism evidence="1 2">
    <name type="scientific">Rhizobium calliandrae</name>
    <dbReference type="NCBI Taxonomy" id="1312182"/>
    <lineage>
        <taxon>Bacteria</taxon>
        <taxon>Pseudomonadati</taxon>
        <taxon>Pseudomonadota</taxon>
        <taxon>Alphaproteobacteria</taxon>
        <taxon>Hyphomicrobiales</taxon>
        <taxon>Rhizobiaceae</taxon>
        <taxon>Rhizobium/Agrobacterium group</taxon>
        <taxon>Rhizobium</taxon>
    </lineage>
</organism>
<comment type="caution">
    <text evidence="1">The sequence shown here is derived from an EMBL/GenBank/DDBJ whole genome shotgun (WGS) entry which is preliminary data.</text>
</comment>
<evidence type="ECO:0000313" key="1">
    <source>
        <dbReference type="EMBL" id="MDL2407430.1"/>
    </source>
</evidence>
<proteinExistence type="predicted"/>
<dbReference type="RefSeq" id="WP_285880703.1">
    <property type="nucleotide sequence ID" value="NZ_JARFYN010000021.1"/>
</dbReference>
<reference evidence="1" key="1">
    <citation type="submission" date="2023-06" db="EMBL/GenBank/DDBJ databases">
        <title>Phylogenetic Diversity of Rhizobium strains.</title>
        <authorList>
            <person name="Moura F.T."/>
            <person name="Helene L.C.F."/>
            <person name="Hungria M."/>
        </authorList>
    </citation>
    <scope>NUCLEOTIDE SEQUENCE</scope>
    <source>
        <strain evidence="1">CCGE524</strain>
    </source>
</reference>
<evidence type="ECO:0000313" key="2">
    <source>
        <dbReference type="Proteomes" id="UP001172630"/>
    </source>
</evidence>
<dbReference type="Proteomes" id="UP001172630">
    <property type="component" value="Unassembled WGS sequence"/>
</dbReference>
<keyword evidence="2" id="KW-1185">Reference proteome</keyword>
<accession>A0ABT7KFN2</accession>
<gene>
    <name evidence="1" type="ORF">PY650_17515</name>
</gene>
<dbReference type="EMBL" id="JARFYN010000021">
    <property type="protein sequence ID" value="MDL2407430.1"/>
    <property type="molecule type" value="Genomic_DNA"/>
</dbReference>
<sequence>MHRPGIYDLEVDTSIKSAQGGADEIRQLMFRGVPHPTAFERLAADN</sequence>